<keyword evidence="1" id="KW-0732">Signal</keyword>
<feature type="chain" id="PRO_5037734778" description="Secreted protein" evidence="1">
    <location>
        <begin position="35"/>
        <end position="164"/>
    </location>
</feature>
<gene>
    <name evidence="2" type="ORF">GCM10010260_60450</name>
</gene>
<dbReference type="PROSITE" id="PS51318">
    <property type="entry name" value="TAT"/>
    <property type="match status" value="1"/>
</dbReference>
<evidence type="ECO:0000313" key="3">
    <source>
        <dbReference type="Proteomes" id="UP000618795"/>
    </source>
</evidence>
<name>A0A918IHF0_9ACTN</name>
<dbReference type="RefSeq" id="WP_191876630.1">
    <property type="nucleotide sequence ID" value="NZ_BMTD01000015.1"/>
</dbReference>
<evidence type="ECO:0008006" key="4">
    <source>
        <dbReference type="Google" id="ProtNLM"/>
    </source>
</evidence>
<protein>
    <recommendedName>
        <fullName evidence="4">Secreted protein</fullName>
    </recommendedName>
</protein>
<feature type="signal peptide" evidence="1">
    <location>
        <begin position="1"/>
        <end position="34"/>
    </location>
</feature>
<evidence type="ECO:0000256" key="1">
    <source>
        <dbReference type="SAM" id="SignalP"/>
    </source>
</evidence>
<dbReference type="EMBL" id="BMTD01000015">
    <property type="protein sequence ID" value="GGV13325.1"/>
    <property type="molecule type" value="Genomic_DNA"/>
</dbReference>
<proteinExistence type="predicted"/>
<dbReference type="InterPro" id="IPR006311">
    <property type="entry name" value="TAT_signal"/>
</dbReference>
<sequence>MLKLPKTRRAIALTAATLALGGGAAIGVGGTAQAAPTSCTTINIGNPGNINVGGVYAGQVEQQYDGCGYVRAHFQYSHNYWLGHSGTAWSAYPCVQTLNYVGQACASGDTVDGPQDVYSGWVPIHSANPDTWQAIVTIPNGCSEAGGSWHAYANGANWGEYSSC</sequence>
<reference evidence="2" key="1">
    <citation type="journal article" date="2014" name="Int. J. Syst. Evol. Microbiol.">
        <title>Complete genome sequence of Corynebacterium casei LMG S-19264T (=DSM 44701T), isolated from a smear-ripened cheese.</title>
        <authorList>
            <consortium name="US DOE Joint Genome Institute (JGI-PGF)"/>
            <person name="Walter F."/>
            <person name="Albersmeier A."/>
            <person name="Kalinowski J."/>
            <person name="Ruckert C."/>
        </authorList>
    </citation>
    <scope>NUCLEOTIDE SEQUENCE</scope>
    <source>
        <strain evidence="2">JCM 4369</strain>
    </source>
</reference>
<organism evidence="2 3">
    <name type="scientific">Streptomyces filipinensis</name>
    <dbReference type="NCBI Taxonomy" id="66887"/>
    <lineage>
        <taxon>Bacteria</taxon>
        <taxon>Bacillati</taxon>
        <taxon>Actinomycetota</taxon>
        <taxon>Actinomycetes</taxon>
        <taxon>Kitasatosporales</taxon>
        <taxon>Streptomycetaceae</taxon>
        <taxon>Streptomyces</taxon>
    </lineage>
</organism>
<evidence type="ECO:0000313" key="2">
    <source>
        <dbReference type="EMBL" id="GGV13325.1"/>
    </source>
</evidence>
<reference evidence="2" key="2">
    <citation type="submission" date="2020-09" db="EMBL/GenBank/DDBJ databases">
        <authorList>
            <person name="Sun Q."/>
            <person name="Ohkuma M."/>
        </authorList>
    </citation>
    <scope>NUCLEOTIDE SEQUENCE</scope>
    <source>
        <strain evidence="2">JCM 4369</strain>
    </source>
</reference>
<dbReference type="Proteomes" id="UP000618795">
    <property type="component" value="Unassembled WGS sequence"/>
</dbReference>
<keyword evidence="3" id="KW-1185">Reference proteome</keyword>
<comment type="caution">
    <text evidence="2">The sequence shown here is derived from an EMBL/GenBank/DDBJ whole genome shotgun (WGS) entry which is preliminary data.</text>
</comment>
<dbReference type="AlphaFoldDB" id="A0A918IHF0"/>
<accession>A0A918IHF0</accession>